<dbReference type="SUPFAM" id="SSF53448">
    <property type="entry name" value="Nucleotide-diphospho-sugar transferases"/>
    <property type="match status" value="1"/>
</dbReference>
<dbReference type="InterPro" id="IPR050834">
    <property type="entry name" value="Glycosyltransf_2"/>
</dbReference>
<evidence type="ECO:0000313" key="5">
    <source>
        <dbReference type="EMBL" id="NRD22818.1"/>
    </source>
</evidence>
<reference evidence="5 6" key="1">
    <citation type="journal article" date="2015" name="Int. J. Syst. Evol. Microbiol.">
        <title>Winogradskyella litoriviva sp. nov., isolated from coastal seawater.</title>
        <authorList>
            <person name="Nedashkovskaya O.I."/>
            <person name="Kukhlevskiy A.D."/>
            <person name="Zhukova N.V."/>
            <person name="Kim S.J."/>
            <person name="Rhee S.K."/>
            <person name="Mikhailov V.V."/>
        </authorList>
    </citation>
    <scope>NUCLEOTIDE SEQUENCE [LARGE SCALE GENOMIC DNA]</scope>
    <source>
        <strain evidence="5 6">KMM6491</strain>
    </source>
</reference>
<dbReference type="Gene3D" id="3.90.550.10">
    <property type="entry name" value="Spore Coat Polysaccharide Biosynthesis Protein SpsA, Chain A"/>
    <property type="match status" value="1"/>
</dbReference>
<dbReference type="Pfam" id="PF02709">
    <property type="entry name" value="Glyco_transf_7C"/>
    <property type="match status" value="1"/>
</dbReference>
<evidence type="ECO:0000259" key="4">
    <source>
        <dbReference type="Pfam" id="PF02709"/>
    </source>
</evidence>
<dbReference type="Proteomes" id="UP000805085">
    <property type="component" value="Unassembled WGS sequence"/>
</dbReference>
<feature type="transmembrane region" description="Helical" evidence="2">
    <location>
        <begin position="282"/>
        <end position="300"/>
    </location>
</feature>
<dbReference type="PANTHER" id="PTHR43685:SF2">
    <property type="entry name" value="GLYCOSYLTRANSFERASE 2-LIKE DOMAIN-CONTAINING PROTEIN"/>
    <property type="match status" value="1"/>
</dbReference>
<evidence type="ECO:0000313" key="6">
    <source>
        <dbReference type="Proteomes" id="UP000805085"/>
    </source>
</evidence>
<keyword evidence="1" id="KW-0808">Transferase</keyword>
<keyword evidence="2" id="KW-0472">Membrane</keyword>
<dbReference type="InterPro" id="IPR027791">
    <property type="entry name" value="Galactosyl_T_C"/>
</dbReference>
<dbReference type="RefSeq" id="WP_173300450.1">
    <property type="nucleotide sequence ID" value="NZ_JABRWQ010000002.1"/>
</dbReference>
<dbReference type="PANTHER" id="PTHR43685">
    <property type="entry name" value="GLYCOSYLTRANSFERASE"/>
    <property type="match status" value="1"/>
</dbReference>
<feature type="domain" description="Galactosyltransferase C-terminal" evidence="4">
    <location>
        <begin position="179"/>
        <end position="232"/>
    </location>
</feature>
<dbReference type="EMBL" id="JABRWQ010000002">
    <property type="protein sequence ID" value="NRD22818.1"/>
    <property type="molecule type" value="Genomic_DNA"/>
</dbReference>
<proteinExistence type="predicted"/>
<sequence>MNFALIICTYNRSSSLERLLNSVTNQTLHPNAILIIDASENNETRDLIANNNFNNTEYFKVEEKHKGLTKQRNFGISQLKGNIDIVCFLDDDVILESDYFHHLIGTYKTYPEALGVGGYITNEVQWHQCENINAKKVFYYDGYCRDEPLRFRVRSIFGLEPDTPPCFLPTFSHGRSVSFLPPSDKIYNVEQFMGGVSSYKSEVFKKLQFSKYFEGYGLYEDADFCLRLSKLGELYVNTAARLGHYHDASGRPSSYRYGKMVARNGWYIWRVKNSKPTLKAIVKWYLTEILLMLLTFVGALKSKYKITRLKEGLGRCVGLLTLVVSKPIIK</sequence>
<dbReference type="CDD" id="cd00761">
    <property type="entry name" value="Glyco_tranf_GTA_type"/>
    <property type="match status" value="1"/>
</dbReference>
<comment type="caution">
    <text evidence="5">The sequence shown here is derived from an EMBL/GenBank/DDBJ whole genome shotgun (WGS) entry which is preliminary data.</text>
</comment>
<keyword evidence="6" id="KW-1185">Reference proteome</keyword>
<accession>A0ABX2E2W0</accession>
<feature type="domain" description="Glycosyltransferase 2-like" evidence="3">
    <location>
        <begin position="5"/>
        <end position="131"/>
    </location>
</feature>
<dbReference type="InterPro" id="IPR001173">
    <property type="entry name" value="Glyco_trans_2-like"/>
</dbReference>
<dbReference type="Pfam" id="PF00535">
    <property type="entry name" value="Glycos_transf_2"/>
    <property type="match status" value="1"/>
</dbReference>
<gene>
    <name evidence="5" type="ORF">HNV10_06175</name>
</gene>
<evidence type="ECO:0000256" key="2">
    <source>
        <dbReference type="SAM" id="Phobius"/>
    </source>
</evidence>
<protein>
    <submittedName>
        <fullName evidence="5">Glycosyltransferase family 2 protein</fullName>
    </submittedName>
</protein>
<keyword evidence="2" id="KW-0812">Transmembrane</keyword>
<evidence type="ECO:0000256" key="1">
    <source>
        <dbReference type="ARBA" id="ARBA00022679"/>
    </source>
</evidence>
<organism evidence="5 6">
    <name type="scientific">Winogradskyella litoriviva</name>
    <dbReference type="NCBI Taxonomy" id="1220182"/>
    <lineage>
        <taxon>Bacteria</taxon>
        <taxon>Pseudomonadati</taxon>
        <taxon>Bacteroidota</taxon>
        <taxon>Flavobacteriia</taxon>
        <taxon>Flavobacteriales</taxon>
        <taxon>Flavobacteriaceae</taxon>
        <taxon>Winogradskyella</taxon>
    </lineage>
</organism>
<keyword evidence="2" id="KW-1133">Transmembrane helix</keyword>
<name>A0ABX2E2W0_9FLAO</name>
<evidence type="ECO:0000259" key="3">
    <source>
        <dbReference type="Pfam" id="PF00535"/>
    </source>
</evidence>
<dbReference type="InterPro" id="IPR029044">
    <property type="entry name" value="Nucleotide-diphossugar_trans"/>
</dbReference>